<evidence type="ECO:0000256" key="4">
    <source>
        <dbReference type="ARBA" id="ARBA00023797"/>
    </source>
</evidence>
<reference evidence="8" key="1">
    <citation type="journal article" date="2019" name="Int. J. Syst. Evol. Microbiol.">
        <title>The Global Catalogue of Microorganisms (GCM) 10K type strain sequencing project: providing services to taxonomists for standard genome sequencing and annotation.</title>
        <authorList>
            <consortium name="The Broad Institute Genomics Platform"/>
            <consortium name="The Broad Institute Genome Sequencing Center for Infectious Disease"/>
            <person name="Wu L."/>
            <person name="Ma J."/>
        </authorList>
    </citation>
    <scope>NUCLEOTIDE SEQUENCE [LARGE SCALE GENOMIC DNA]</scope>
    <source>
        <strain evidence="8">CCUG 54356</strain>
    </source>
</reference>
<dbReference type="RefSeq" id="WP_230439115.1">
    <property type="nucleotide sequence ID" value="NZ_CP087715.1"/>
</dbReference>
<keyword evidence="2" id="KW-0288">FMN</keyword>
<dbReference type="InterPro" id="IPR001709">
    <property type="entry name" value="Flavoprot_Pyr_Nucl_cyt_Rdtase"/>
</dbReference>
<evidence type="ECO:0000259" key="5">
    <source>
        <dbReference type="PROSITE" id="PS50902"/>
    </source>
</evidence>
<dbReference type="Gene3D" id="3.40.50.360">
    <property type="match status" value="1"/>
</dbReference>
<evidence type="ECO:0000259" key="6">
    <source>
        <dbReference type="PROSITE" id="PS51384"/>
    </source>
</evidence>
<dbReference type="PROSITE" id="PS51384">
    <property type="entry name" value="FAD_FR"/>
    <property type="match status" value="1"/>
</dbReference>
<gene>
    <name evidence="7" type="ORF">ACFQ2X_15765</name>
</gene>
<dbReference type="InterPro" id="IPR001094">
    <property type="entry name" value="Flavdoxin-like"/>
</dbReference>
<comment type="caution">
    <text evidence="7">The sequence shown here is derived from an EMBL/GenBank/DDBJ whole genome shotgun (WGS) entry which is preliminary data.</text>
</comment>
<dbReference type="Gene3D" id="3.40.50.80">
    <property type="entry name" value="Nucleotide-binding domain of ferredoxin-NADP reductase (FNR) module"/>
    <property type="match status" value="1"/>
</dbReference>
<proteinExistence type="predicted"/>
<dbReference type="InterPro" id="IPR039261">
    <property type="entry name" value="FNR_nucleotide-bd"/>
</dbReference>
<evidence type="ECO:0000313" key="7">
    <source>
        <dbReference type="EMBL" id="MFD1218063.1"/>
    </source>
</evidence>
<dbReference type="SUPFAM" id="SSF52343">
    <property type="entry name" value="Ferredoxin reductase-like, C-terminal NADP-linked domain"/>
    <property type="match status" value="1"/>
</dbReference>
<dbReference type="InterPro" id="IPR008254">
    <property type="entry name" value="Flavodoxin/NO_synth"/>
</dbReference>
<dbReference type="InterPro" id="IPR029039">
    <property type="entry name" value="Flavoprotein-like_sf"/>
</dbReference>
<dbReference type="SUPFAM" id="SSF52218">
    <property type="entry name" value="Flavoproteins"/>
    <property type="match status" value="1"/>
</dbReference>
<name>A0ABW3UAU6_9GAMM</name>
<protein>
    <recommendedName>
        <fullName evidence="4">NADPH--hemoprotein reductase</fullName>
        <ecNumber evidence="4">1.6.2.4</ecNumber>
    </recommendedName>
</protein>
<dbReference type="EMBL" id="JBHTLR010000023">
    <property type="protein sequence ID" value="MFD1218063.1"/>
    <property type="molecule type" value="Genomic_DNA"/>
</dbReference>
<dbReference type="PANTHER" id="PTHR19384:SF17">
    <property type="entry name" value="NADPH--CYTOCHROME P450 REDUCTASE"/>
    <property type="match status" value="1"/>
</dbReference>
<dbReference type="InterPro" id="IPR017927">
    <property type="entry name" value="FAD-bd_FR_type"/>
</dbReference>
<dbReference type="Pfam" id="PF00258">
    <property type="entry name" value="Flavodoxin_1"/>
    <property type="match status" value="1"/>
</dbReference>
<dbReference type="PANTHER" id="PTHR19384">
    <property type="entry name" value="NITRIC OXIDE SYNTHASE-RELATED"/>
    <property type="match status" value="1"/>
</dbReference>
<sequence>MAVALVMAWLLWCVWLYWRARRAQPCANRGGHTLVAYASQSGTAAALAARRARQLEVEAGEASVNLLPLNQVSRQTLLAARKAVFVVSTYGEGEPPDNGVRFARQFLRPALHAGGAEAGGQINPALDLSHLSYSVVALGDSAYAQFCAFGRRLFEGMAAMGAQALAPLEQIDSGQIAAVPDDGSEGGEAGNRFWTLTARTLLNPGSPGAPLYEVTLSACGPLPTWRAGDIFVLQPRNAPEVVSAWLSARNLDGDLWISSQQSTRQLRDWLSERDLSTVAVESSELLRGDFSALPMLPAREYSVASVPREGNLKLIVRQQMQTDGGLGVGSGWLTAFSEPGARFAGRLRHNNNCHTIDHTPPMLAIGAGSGLAGLRAQLAERSGCASAGPAWVVFGERSETADCPLALELDNWLTGGVIARCDRVFSRGEVTGKRYVQDVLTGRADDVQAFVARGADIYVCGSRSGMGESVHRALAAILGEQALEALMAEGRYRRDLY</sequence>
<evidence type="ECO:0000256" key="3">
    <source>
        <dbReference type="ARBA" id="ARBA00022982"/>
    </source>
</evidence>
<evidence type="ECO:0000256" key="1">
    <source>
        <dbReference type="ARBA" id="ARBA00022630"/>
    </source>
</evidence>
<evidence type="ECO:0000256" key="2">
    <source>
        <dbReference type="ARBA" id="ARBA00022643"/>
    </source>
</evidence>
<dbReference type="PROSITE" id="PS50902">
    <property type="entry name" value="FLAVODOXIN_LIKE"/>
    <property type="match status" value="1"/>
</dbReference>
<dbReference type="InterPro" id="IPR017938">
    <property type="entry name" value="Riboflavin_synthase-like_b-brl"/>
</dbReference>
<accession>A0ABW3UAU6</accession>
<keyword evidence="3" id="KW-0813">Transport</keyword>
<keyword evidence="8" id="KW-1185">Reference proteome</keyword>
<organism evidence="7 8">
    <name type="scientific">Microbulbifer celer</name>
    <dbReference type="NCBI Taxonomy" id="435905"/>
    <lineage>
        <taxon>Bacteria</taxon>
        <taxon>Pseudomonadati</taxon>
        <taxon>Pseudomonadota</taxon>
        <taxon>Gammaproteobacteria</taxon>
        <taxon>Cellvibrionales</taxon>
        <taxon>Microbulbiferaceae</taxon>
        <taxon>Microbulbifer</taxon>
    </lineage>
</organism>
<dbReference type="SUPFAM" id="SSF63380">
    <property type="entry name" value="Riboflavin synthase domain-like"/>
    <property type="match status" value="1"/>
</dbReference>
<feature type="domain" description="Flavodoxin-like" evidence="5">
    <location>
        <begin position="33"/>
        <end position="201"/>
    </location>
</feature>
<keyword evidence="3" id="KW-0249">Electron transport</keyword>
<feature type="domain" description="FAD-binding FR-type" evidence="6">
    <location>
        <begin position="189"/>
        <end position="356"/>
    </location>
</feature>
<keyword evidence="1" id="KW-0285">Flavoprotein</keyword>
<evidence type="ECO:0000313" key="8">
    <source>
        <dbReference type="Proteomes" id="UP001597264"/>
    </source>
</evidence>
<dbReference type="EC" id="1.6.2.4" evidence="4"/>
<dbReference type="PRINTS" id="PR00371">
    <property type="entry name" value="FPNCR"/>
</dbReference>
<dbReference type="Proteomes" id="UP001597264">
    <property type="component" value="Unassembled WGS sequence"/>
</dbReference>
<dbReference type="PRINTS" id="PR00369">
    <property type="entry name" value="FLAVODOXIN"/>
</dbReference>